<keyword evidence="1" id="KW-0647">Proteasome</keyword>
<organism evidence="2 3">
    <name type="scientific">Nyctereutes procyonoides</name>
    <name type="common">Raccoon dog</name>
    <name type="synonym">Canis procyonoides</name>
    <dbReference type="NCBI Taxonomy" id="34880"/>
    <lineage>
        <taxon>Eukaryota</taxon>
        <taxon>Metazoa</taxon>
        <taxon>Chordata</taxon>
        <taxon>Craniata</taxon>
        <taxon>Vertebrata</taxon>
        <taxon>Euteleostomi</taxon>
        <taxon>Mammalia</taxon>
        <taxon>Eutheria</taxon>
        <taxon>Laurasiatheria</taxon>
        <taxon>Carnivora</taxon>
        <taxon>Caniformia</taxon>
        <taxon>Canidae</taxon>
        <taxon>Nyctereutes</taxon>
    </lineage>
</organism>
<evidence type="ECO:0000313" key="3">
    <source>
        <dbReference type="Proteomes" id="UP000645828"/>
    </source>
</evidence>
<accession>A0A811ZPQ8</accession>
<dbReference type="GO" id="GO:0051603">
    <property type="term" value="P:proteolysis involved in protein catabolic process"/>
    <property type="evidence" value="ECO:0007669"/>
    <property type="project" value="InterPro"/>
</dbReference>
<dbReference type="Gene3D" id="3.60.20.10">
    <property type="entry name" value="Glutamine Phosphoribosylpyrophosphate, subunit 1, domain 1"/>
    <property type="match status" value="1"/>
</dbReference>
<dbReference type="InterPro" id="IPR001353">
    <property type="entry name" value="Proteasome_sua/b"/>
</dbReference>
<proteinExistence type="predicted"/>
<protein>
    <submittedName>
        <fullName evidence="2">(raccoon dog) hypothetical protein</fullName>
    </submittedName>
</protein>
<name>A0A811ZPQ8_NYCPR</name>
<dbReference type="AlphaFoldDB" id="A0A811ZPQ8"/>
<dbReference type="GO" id="GO:0005839">
    <property type="term" value="C:proteasome core complex"/>
    <property type="evidence" value="ECO:0007669"/>
    <property type="project" value="InterPro"/>
</dbReference>
<dbReference type="SUPFAM" id="SSF56235">
    <property type="entry name" value="N-terminal nucleophile aminohydrolases (Ntn hydrolases)"/>
    <property type="match status" value="1"/>
</dbReference>
<dbReference type="PANTHER" id="PTHR11599">
    <property type="entry name" value="PROTEASOME SUBUNIT ALPHA/BETA"/>
    <property type="match status" value="1"/>
</dbReference>
<comment type="caution">
    <text evidence="2">The sequence shown here is derived from an EMBL/GenBank/DDBJ whole genome shotgun (WGS) entry which is preliminary data.</text>
</comment>
<dbReference type="EMBL" id="CAJHUB010000771">
    <property type="protein sequence ID" value="CAD7690691.1"/>
    <property type="molecule type" value="Genomic_DNA"/>
</dbReference>
<dbReference type="Pfam" id="PF00227">
    <property type="entry name" value="Proteasome"/>
    <property type="match status" value="1"/>
</dbReference>
<evidence type="ECO:0000256" key="1">
    <source>
        <dbReference type="ARBA" id="ARBA00022942"/>
    </source>
</evidence>
<gene>
    <name evidence="2" type="ORF">NYPRO_LOCUS23485</name>
</gene>
<reference evidence="2" key="1">
    <citation type="submission" date="2020-12" db="EMBL/GenBank/DDBJ databases">
        <authorList>
            <consortium name="Molecular Ecology Group"/>
        </authorList>
    </citation>
    <scope>NUCLEOTIDE SEQUENCE</scope>
    <source>
        <strain evidence="2">TBG_1078</strain>
    </source>
</reference>
<dbReference type="InterPro" id="IPR029055">
    <property type="entry name" value="Ntn_hydrolases_N"/>
</dbReference>
<sequence>MVQCSYSFLWTTSVNLCRLNVLAAVAGGAPLVGIKAANSVVLATEKKQKYSLVAQITESLCRAQKLAQRYYLIHQEPIPAAQLNEGQPYLLQPYPSGAYSAWKAIAMGKNYVNGKTSLEKRYNEDLELEGAVHTAILTLKESSEGQMAEDNMDVECAVKPDSGGSLKLSITWLP</sequence>
<dbReference type="InterPro" id="IPR050115">
    <property type="entry name" value="Proteasome_alpha"/>
</dbReference>
<evidence type="ECO:0000313" key="2">
    <source>
        <dbReference type="EMBL" id="CAD7690691.1"/>
    </source>
</evidence>
<dbReference type="Proteomes" id="UP000645828">
    <property type="component" value="Unassembled WGS sequence"/>
</dbReference>
<keyword evidence="3" id="KW-1185">Reference proteome</keyword>